<dbReference type="InterPro" id="IPR036271">
    <property type="entry name" value="Tet_transcr_reg_TetR-rel_C_sf"/>
</dbReference>
<evidence type="ECO:0000313" key="8">
    <source>
        <dbReference type="Proteomes" id="UP001597018"/>
    </source>
</evidence>
<keyword evidence="4" id="KW-0804">Transcription</keyword>
<keyword evidence="1" id="KW-0678">Repressor</keyword>
<dbReference type="Pfam" id="PF13977">
    <property type="entry name" value="TetR_C_6"/>
    <property type="match status" value="1"/>
</dbReference>
<keyword evidence="2" id="KW-0805">Transcription regulation</keyword>
<dbReference type="PROSITE" id="PS50977">
    <property type="entry name" value="HTH_TETR_2"/>
    <property type="match status" value="1"/>
</dbReference>
<feature type="domain" description="HTH tetR-type" evidence="6">
    <location>
        <begin position="8"/>
        <end position="68"/>
    </location>
</feature>
<dbReference type="Gene3D" id="1.10.357.10">
    <property type="entry name" value="Tetracycline Repressor, domain 2"/>
    <property type="match status" value="1"/>
</dbReference>
<evidence type="ECO:0000256" key="2">
    <source>
        <dbReference type="ARBA" id="ARBA00023015"/>
    </source>
</evidence>
<feature type="DNA-binding region" description="H-T-H motif" evidence="5">
    <location>
        <begin position="31"/>
        <end position="50"/>
    </location>
</feature>
<dbReference type="InterPro" id="IPR009057">
    <property type="entry name" value="Homeodomain-like_sf"/>
</dbReference>
<dbReference type="SUPFAM" id="SSF46689">
    <property type="entry name" value="Homeodomain-like"/>
    <property type="match status" value="1"/>
</dbReference>
<organism evidence="7 8">
    <name type="scientific">Saccharopolyspora rosea</name>
    <dbReference type="NCBI Taxonomy" id="524884"/>
    <lineage>
        <taxon>Bacteria</taxon>
        <taxon>Bacillati</taxon>
        <taxon>Actinomycetota</taxon>
        <taxon>Actinomycetes</taxon>
        <taxon>Pseudonocardiales</taxon>
        <taxon>Pseudonocardiaceae</taxon>
        <taxon>Saccharopolyspora</taxon>
    </lineage>
</organism>
<evidence type="ECO:0000256" key="5">
    <source>
        <dbReference type="PROSITE-ProRule" id="PRU00335"/>
    </source>
</evidence>
<dbReference type="Proteomes" id="UP001597018">
    <property type="component" value="Unassembled WGS sequence"/>
</dbReference>
<reference evidence="8" key="1">
    <citation type="journal article" date="2019" name="Int. J. Syst. Evol. Microbiol.">
        <title>The Global Catalogue of Microorganisms (GCM) 10K type strain sequencing project: providing services to taxonomists for standard genome sequencing and annotation.</title>
        <authorList>
            <consortium name="The Broad Institute Genomics Platform"/>
            <consortium name="The Broad Institute Genome Sequencing Center for Infectious Disease"/>
            <person name="Wu L."/>
            <person name="Ma J."/>
        </authorList>
    </citation>
    <scope>NUCLEOTIDE SEQUENCE [LARGE SCALE GENOMIC DNA]</scope>
    <source>
        <strain evidence="8">CCUG 56401</strain>
    </source>
</reference>
<proteinExistence type="predicted"/>
<dbReference type="SUPFAM" id="SSF48498">
    <property type="entry name" value="Tetracyclin repressor-like, C-terminal domain"/>
    <property type="match status" value="1"/>
</dbReference>
<evidence type="ECO:0000259" key="6">
    <source>
        <dbReference type="PROSITE" id="PS50977"/>
    </source>
</evidence>
<protein>
    <submittedName>
        <fullName evidence="7">TetR/AcrR family transcriptional regulator</fullName>
    </submittedName>
</protein>
<dbReference type="PANTHER" id="PTHR30055">
    <property type="entry name" value="HTH-TYPE TRANSCRIPTIONAL REGULATOR RUTR"/>
    <property type="match status" value="1"/>
</dbReference>
<evidence type="ECO:0000256" key="4">
    <source>
        <dbReference type="ARBA" id="ARBA00023163"/>
    </source>
</evidence>
<gene>
    <name evidence="7" type="ORF">ACFQ16_09840</name>
</gene>
<dbReference type="RefSeq" id="WP_263247466.1">
    <property type="nucleotide sequence ID" value="NZ_BAABLT010000008.1"/>
</dbReference>
<keyword evidence="3 5" id="KW-0238">DNA-binding</keyword>
<dbReference type="InterPro" id="IPR050109">
    <property type="entry name" value="HTH-type_TetR-like_transc_reg"/>
</dbReference>
<comment type="caution">
    <text evidence="7">The sequence shown here is derived from an EMBL/GenBank/DDBJ whole genome shotgun (WGS) entry which is preliminary data.</text>
</comment>
<name>A0ABW3FP46_9PSEU</name>
<keyword evidence="8" id="KW-1185">Reference proteome</keyword>
<dbReference type="PANTHER" id="PTHR30055:SF226">
    <property type="entry name" value="HTH-TYPE TRANSCRIPTIONAL REGULATOR PKSA"/>
    <property type="match status" value="1"/>
</dbReference>
<evidence type="ECO:0000256" key="1">
    <source>
        <dbReference type="ARBA" id="ARBA00022491"/>
    </source>
</evidence>
<dbReference type="InterPro" id="IPR039538">
    <property type="entry name" value="BetI_C"/>
</dbReference>
<evidence type="ECO:0000256" key="3">
    <source>
        <dbReference type="ARBA" id="ARBA00023125"/>
    </source>
</evidence>
<dbReference type="InterPro" id="IPR001647">
    <property type="entry name" value="HTH_TetR"/>
</dbReference>
<sequence>MPKIVDPEQRRTAIADAALTVIARDGIEHATLARVAAEAGLVVGSVRHYIPTQAQVIESAMDRLVERVTQRLHALGETRPQDARATDALAQLLPLDAPRREEAAVGIALAAASRTRPELAPAADRLHTSTRTLIRAVLRHGRETGRLLADGADLDLETERLAALLDGLAHAAVTAPDRADSALLTSVLDHHLAHLARTATS</sequence>
<dbReference type="EMBL" id="JBHTIW010000005">
    <property type="protein sequence ID" value="MFD0920042.1"/>
    <property type="molecule type" value="Genomic_DNA"/>
</dbReference>
<evidence type="ECO:0000313" key="7">
    <source>
        <dbReference type="EMBL" id="MFD0920042.1"/>
    </source>
</evidence>
<accession>A0ABW3FP46</accession>